<organism evidence="2 3">
    <name type="scientific">Cucurbitaria berberidis CBS 394.84</name>
    <dbReference type="NCBI Taxonomy" id="1168544"/>
    <lineage>
        <taxon>Eukaryota</taxon>
        <taxon>Fungi</taxon>
        <taxon>Dikarya</taxon>
        <taxon>Ascomycota</taxon>
        <taxon>Pezizomycotina</taxon>
        <taxon>Dothideomycetes</taxon>
        <taxon>Pleosporomycetidae</taxon>
        <taxon>Pleosporales</taxon>
        <taxon>Pleosporineae</taxon>
        <taxon>Cucurbitariaceae</taxon>
        <taxon>Cucurbitaria</taxon>
    </lineage>
</organism>
<keyword evidence="1" id="KW-1133">Transmembrane helix</keyword>
<comment type="caution">
    <text evidence="2">The sequence shown here is derived from an EMBL/GenBank/DDBJ whole genome shotgun (WGS) entry which is preliminary data.</text>
</comment>
<keyword evidence="1" id="KW-0472">Membrane</keyword>
<dbReference type="GeneID" id="63849628"/>
<feature type="transmembrane region" description="Helical" evidence="1">
    <location>
        <begin position="6"/>
        <end position="27"/>
    </location>
</feature>
<accession>A0A9P4GRT4</accession>
<dbReference type="OrthoDB" id="3801219at2759"/>
<evidence type="ECO:0000313" key="2">
    <source>
        <dbReference type="EMBL" id="KAF1850180.1"/>
    </source>
</evidence>
<reference evidence="2" key="1">
    <citation type="submission" date="2020-01" db="EMBL/GenBank/DDBJ databases">
        <authorList>
            <consortium name="DOE Joint Genome Institute"/>
            <person name="Haridas S."/>
            <person name="Albert R."/>
            <person name="Binder M."/>
            <person name="Bloem J."/>
            <person name="Labutti K."/>
            <person name="Salamov A."/>
            <person name="Andreopoulos B."/>
            <person name="Baker S.E."/>
            <person name="Barry K."/>
            <person name="Bills G."/>
            <person name="Bluhm B.H."/>
            <person name="Cannon C."/>
            <person name="Castanera R."/>
            <person name="Culley D.E."/>
            <person name="Daum C."/>
            <person name="Ezra D."/>
            <person name="Gonzalez J.B."/>
            <person name="Henrissat B."/>
            <person name="Kuo A."/>
            <person name="Liang C."/>
            <person name="Lipzen A."/>
            <person name="Lutzoni F."/>
            <person name="Magnuson J."/>
            <person name="Mondo S."/>
            <person name="Nolan M."/>
            <person name="Ohm R."/>
            <person name="Pangilinan J."/>
            <person name="Park H.-J."/>
            <person name="Ramirez L."/>
            <person name="Alfaro M."/>
            <person name="Sun H."/>
            <person name="Tritt A."/>
            <person name="Yoshinaga Y."/>
            <person name="Zwiers L.-H."/>
            <person name="Turgeon B.G."/>
            <person name="Goodwin S.B."/>
            <person name="Spatafora J.W."/>
            <person name="Crous P.W."/>
            <person name="Grigoriev I.V."/>
        </authorList>
    </citation>
    <scope>NUCLEOTIDE SEQUENCE</scope>
    <source>
        <strain evidence="2">CBS 394.84</strain>
    </source>
</reference>
<gene>
    <name evidence="2" type="ORF">K460DRAFT_361005</name>
</gene>
<dbReference type="EMBL" id="ML976614">
    <property type="protein sequence ID" value="KAF1850180.1"/>
    <property type="molecule type" value="Genomic_DNA"/>
</dbReference>
<protein>
    <submittedName>
        <fullName evidence="2">Uncharacterized protein</fullName>
    </submittedName>
</protein>
<dbReference type="RefSeq" id="XP_040792743.1">
    <property type="nucleotide sequence ID" value="XM_040932377.1"/>
</dbReference>
<keyword evidence="1" id="KW-0812">Transmembrane</keyword>
<evidence type="ECO:0000313" key="3">
    <source>
        <dbReference type="Proteomes" id="UP000800039"/>
    </source>
</evidence>
<name>A0A9P4GRT4_9PLEO</name>
<keyword evidence="3" id="KW-1185">Reference proteome</keyword>
<sequence length="268" mass="30636">MDLTIFIFLQLAFFISAGIWSIAYAMLLRCGVAAGKYFQQNGTEPKKARKSLLDLPSEVRIAVYAALLPPNGWFSEIKALRATCCQVKVELESEFARRVTNHIRNRTGPLPLTIDIRSIGLLSHIILILPIADLNRQKGIHDYRASLTYRLLDAMPSYIDHVTIAFSYNKKTVPVQGMVILRLEDVKNAVCWFMLSTQRAMRRDLKKVEVVWGDLVKHKSLKIYLARDDNSLARPDIYIKRSAIVGPEHEPEYQGLTWELTDTPHTRR</sequence>
<dbReference type="Proteomes" id="UP000800039">
    <property type="component" value="Unassembled WGS sequence"/>
</dbReference>
<dbReference type="AlphaFoldDB" id="A0A9P4GRT4"/>
<evidence type="ECO:0000256" key="1">
    <source>
        <dbReference type="SAM" id="Phobius"/>
    </source>
</evidence>
<proteinExistence type="predicted"/>